<dbReference type="InterPro" id="IPR006424">
    <property type="entry name" value="Glyceraldehyde-3-P_DH_1"/>
</dbReference>
<feature type="domain" description="Glyceraldehyde 3-phosphate dehydrogenase NAD(P) binding" evidence="10">
    <location>
        <begin position="3"/>
        <end position="154"/>
    </location>
</feature>
<dbReference type="PIRSF" id="PIRSF000149">
    <property type="entry name" value="GAP_DH"/>
    <property type="match status" value="1"/>
</dbReference>
<feature type="active site" description="Nucleophile" evidence="4">
    <location>
        <position position="154"/>
    </location>
</feature>
<dbReference type="GO" id="GO:0050661">
    <property type="term" value="F:NADP binding"/>
    <property type="evidence" value="ECO:0007669"/>
    <property type="project" value="InterPro"/>
</dbReference>
<evidence type="ECO:0000256" key="9">
    <source>
        <dbReference type="RuleBase" id="RU361160"/>
    </source>
</evidence>
<dbReference type="FunFam" id="3.30.360.10:FF:000002">
    <property type="entry name" value="Glyceraldehyde-3-phosphate dehydrogenase"/>
    <property type="match status" value="1"/>
</dbReference>
<dbReference type="EMBL" id="CP133548">
    <property type="protein sequence ID" value="WMS87187.1"/>
    <property type="molecule type" value="Genomic_DNA"/>
</dbReference>
<dbReference type="PROSITE" id="PS00071">
    <property type="entry name" value="GAPDH"/>
    <property type="match status" value="1"/>
</dbReference>
<name>A0AA51X6D7_9GAMM</name>
<dbReference type="PANTHER" id="PTHR43148">
    <property type="entry name" value="GLYCERALDEHYDE-3-PHOSPHATE DEHYDROGENASE 2"/>
    <property type="match status" value="1"/>
</dbReference>
<dbReference type="GO" id="GO:0016620">
    <property type="term" value="F:oxidoreductase activity, acting on the aldehyde or oxo group of donors, NAD or NADP as acceptor"/>
    <property type="evidence" value="ECO:0007669"/>
    <property type="project" value="InterPro"/>
</dbReference>
<feature type="binding site" evidence="6">
    <location>
        <position position="81"/>
    </location>
    <ligand>
        <name>NAD(+)</name>
        <dbReference type="ChEBI" id="CHEBI:57540"/>
    </ligand>
</feature>
<comment type="subunit">
    <text evidence="2">Homotetramer.</text>
</comment>
<dbReference type="GO" id="GO:0006006">
    <property type="term" value="P:glucose metabolic process"/>
    <property type="evidence" value="ECO:0007669"/>
    <property type="project" value="InterPro"/>
</dbReference>
<dbReference type="SUPFAM" id="SSF55347">
    <property type="entry name" value="Glyceraldehyde-3-phosphate dehydrogenase-like, C-terminal domain"/>
    <property type="match status" value="1"/>
</dbReference>
<organism evidence="11 12">
    <name type="scientific">Pleionea litopenaei</name>
    <dbReference type="NCBI Taxonomy" id="3070815"/>
    <lineage>
        <taxon>Bacteria</taxon>
        <taxon>Pseudomonadati</taxon>
        <taxon>Pseudomonadota</taxon>
        <taxon>Gammaproteobacteria</taxon>
        <taxon>Oceanospirillales</taxon>
        <taxon>Pleioneaceae</taxon>
        <taxon>Pleionea</taxon>
    </lineage>
</organism>
<keyword evidence="12" id="KW-1185">Reference proteome</keyword>
<feature type="binding site" evidence="6">
    <location>
        <begin position="12"/>
        <end position="13"/>
    </location>
    <ligand>
        <name>NAD(+)</name>
        <dbReference type="ChEBI" id="CHEBI:57540"/>
    </ligand>
</feature>
<comment type="similarity">
    <text evidence="1 8">Belongs to the glyceraldehyde-3-phosphate dehydrogenase family.</text>
</comment>
<dbReference type="SMART" id="SM00846">
    <property type="entry name" value="Gp_dh_N"/>
    <property type="match status" value="1"/>
</dbReference>
<dbReference type="InterPro" id="IPR020830">
    <property type="entry name" value="GlycerAld_3-P_DH_AS"/>
</dbReference>
<evidence type="ECO:0000256" key="6">
    <source>
        <dbReference type="PIRSR" id="PIRSR000149-3"/>
    </source>
</evidence>
<dbReference type="FunFam" id="3.40.50.720:FF:000001">
    <property type="entry name" value="Glyceraldehyde-3-phosphate dehydrogenase"/>
    <property type="match status" value="1"/>
</dbReference>
<keyword evidence="6" id="KW-0547">Nucleotide-binding</keyword>
<dbReference type="Gene3D" id="3.40.50.720">
    <property type="entry name" value="NAD(P)-binding Rossmann-like Domain"/>
    <property type="match status" value="1"/>
</dbReference>
<evidence type="ECO:0000256" key="1">
    <source>
        <dbReference type="ARBA" id="ARBA00007406"/>
    </source>
</evidence>
<dbReference type="Pfam" id="PF02800">
    <property type="entry name" value="Gp_dh_C"/>
    <property type="match status" value="1"/>
</dbReference>
<dbReference type="InterPro" id="IPR036291">
    <property type="entry name" value="NAD(P)-bd_dom_sf"/>
</dbReference>
<reference evidence="11 12" key="1">
    <citation type="submission" date="2023-08" db="EMBL/GenBank/DDBJ databases">
        <title>Pleionea litopenaei sp. nov., isolated from stomach of juvenile Litopenaeus vannamei.</title>
        <authorList>
            <person name="Rho A.M."/>
            <person name="Hwang C.Y."/>
        </authorList>
    </citation>
    <scope>NUCLEOTIDE SEQUENCE [LARGE SCALE GENOMIC DNA]</scope>
    <source>
        <strain evidence="11 12">HL-JVS1</strain>
    </source>
</reference>
<dbReference type="CDD" id="cd18126">
    <property type="entry name" value="GAPDH_I_C"/>
    <property type="match status" value="1"/>
</dbReference>
<feature type="binding site" evidence="6">
    <location>
        <position position="123"/>
    </location>
    <ligand>
        <name>NAD(+)</name>
        <dbReference type="ChEBI" id="CHEBI:57540"/>
    </ligand>
</feature>
<evidence type="ECO:0000313" key="12">
    <source>
        <dbReference type="Proteomes" id="UP001239782"/>
    </source>
</evidence>
<dbReference type="InterPro" id="IPR020831">
    <property type="entry name" value="GlycerAld/Erythrose_P_DH"/>
</dbReference>
<dbReference type="Gene3D" id="3.30.360.10">
    <property type="entry name" value="Dihydrodipicolinate Reductase, domain 2"/>
    <property type="match status" value="1"/>
</dbReference>
<feature type="binding site" evidence="5">
    <location>
        <position position="184"/>
    </location>
    <ligand>
        <name>D-glyceraldehyde 3-phosphate</name>
        <dbReference type="ChEBI" id="CHEBI:59776"/>
    </ligand>
</feature>
<dbReference type="GO" id="GO:0051287">
    <property type="term" value="F:NAD binding"/>
    <property type="evidence" value="ECO:0007669"/>
    <property type="project" value="InterPro"/>
</dbReference>
<gene>
    <name evidence="11" type="primary">gap</name>
    <name evidence="11" type="ORF">Q9312_18435</name>
</gene>
<protein>
    <recommendedName>
        <fullName evidence="9">Glyceraldehyde-3-phosphate dehydrogenase</fullName>
        <ecNumber evidence="9">1.2.1.-</ecNumber>
    </recommendedName>
</protein>
<dbReference type="CDD" id="cd05214">
    <property type="entry name" value="GAPDH_I_N"/>
    <property type="match status" value="1"/>
</dbReference>
<evidence type="ECO:0000256" key="4">
    <source>
        <dbReference type="PIRSR" id="PIRSR000149-1"/>
    </source>
</evidence>
<evidence type="ECO:0000256" key="8">
    <source>
        <dbReference type="RuleBase" id="RU000397"/>
    </source>
</evidence>
<evidence type="ECO:0000256" key="2">
    <source>
        <dbReference type="ARBA" id="ARBA00011881"/>
    </source>
</evidence>
<feature type="binding site" evidence="6">
    <location>
        <position position="316"/>
    </location>
    <ligand>
        <name>NAD(+)</name>
        <dbReference type="ChEBI" id="CHEBI:57540"/>
    </ligand>
</feature>
<feature type="binding site" evidence="5">
    <location>
        <begin position="212"/>
        <end position="213"/>
    </location>
    <ligand>
        <name>D-glyceraldehyde 3-phosphate</name>
        <dbReference type="ChEBI" id="CHEBI:59776"/>
    </ligand>
</feature>
<evidence type="ECO:0000259" key="10">
    <source>
        <dbReference type="SMART" id="SM00846"/>
    </source>
</evidence>
<feature type="site" description="Activates thiol group during catalysis" evidence="7">
    <location>
        <position position="181"/>
    </location>
</feature>
<sequence length="342" mass="37795">MEIRAAINGYGRIGRNIMRALLENPAYQHINIVAINDLAPAEVNAHLTEFDSVHGRLPFRVHHQENALEIDGRRIHYSQHRDFESLPWKQLNVDLVFECTGVFTDRAAAAGHLTAGASKVVISAPAKDADLTVVFGVNHQQLTAQHQIISNASCTTNCLAPMAQVLNQHIGIERGLMTTIHAYTGDQRLTDTYHSDLRRARAADLSMIPTKTGAAAAVGKVLPELNGKLDGLAIRVPTANVSLVDLTVTFDRETSIDEINQLMKNAASGAYQNIIEYNDRPLVSIDFNHNPHSCVFDATQTRVDGNMAKLFAWYDNEWGYSNRMLDTANALFMQHTSLQKAS</sequence>
<evidence type="ECO:0000256" key="5">
    <source>
        <dbReference type="PIRSR" id="PIRSR000149-2"/>
    </source>
</evidence>
<evidence type="ECO:0000256" key="7">
    <source>
        <dbReference type="PIRSR" id="PIRSR000149-4"/>
    </source>
</evidence>
<dbReference type="Pfam" id="PF00044">
    <property type="entry name" value="Gp_dh_N"/>
    <property type="match status" value="1"/>
</dbReference>
<dbReference type="InterPro" id="IPR020829">
    <property type="entry name" value="GlycerAld_3-P_DH_cat"/>
</dbReference>
<evidence type="ECO:0000313" key="11">
    <source>
        <dbReference type="EMBL" id="WMS87187.1"/>
    </source>
</evidence>
<keyword evidence="3 9" id="KW-0560">Oxidoreductase</keyword>
<feature type="binding site" evidence="5">
    <location>
        <begin position="153"/>
        <end position="155"/>
    </location>
    <ligand>
        <name>D-glyceraldehyde 3-phosphate</name>
        <dbReference type="ChEBI" id="CHEBI:59776"/>
    </ligand>
</feature>
<dbReference type="NCBIfam" id="TIGR01534">
    <property type="entry name" value="GAPDH-I"/>
    <property type="match status" value="1"/>
</dbReference>
<proteinExistence type="inferred from homology"/>
<keyword evidence="6" id="KW-0520">NAD</keyword>
<dbReference type="PRINTS" id="PR00078">
    <property type="entry name" value="G3PDHDRGNASE"/>
</dbReference>
<dbReference type="Proteomes" id="UP001239782">
    <property type="component" value="Chromosome"/>
</dbReference>
<feature type="binding site" evidence="6">
    <location>
        <position position="37"/>
    </location>
    <ligand>
        <name>NAD(+)</name>
        <dbReference type="ChEBI" id="CHEBI:57540"/>
    </ligand>
</feature>
<accession>A0AA51X6D7</accession>
<dbReference type="KEGG" id="plei:Q9312_18435"/>
<dbReference type="SUPFAM" id="SSF51735">
    <property type="entry name" value="NAD(P)-binding Rossmann-fold domains"/>
    <property type="match status" value="1"/>
</dbReference>
<dbReference type="EC" id="1.2.1.-" evidence="9"/>
<feature type="binding site" evidence="5">
    <location>
        <position position="235"/>
    </location>
    <ligand>
        <name>D-glyceraldehyde 3-phosphate</name>
        <dbReference type="ChEBI" id="CHEBI:59776"/>
    </ligand>
</feature>
<dbReference type="AlphaFoldDB" id="A0AA51X6D7"/>
<dbReference type="RefSeq" id="WP_309202326.1">
    <property type="nucleotide sequence ID" value="NZ_CP133548.1"/>
</dbReference>
<dbReference type="InterPro" id="IPR020828">
    <property type="entry name" value="GlycerAld_3-P_DH_NAD(P)-bd"/>
</dbReference>
<evidence type="ECO:0000256" key="3">
    <source>
        <dbReference type="ARBA" id="ARBA00023002"/>
    </source>
</evidence>